<dbReference type="GO" id="GO:0016020">
    <property type="term" value="C:membrane"/>
    <property type="evidence" value="ECO:0007669"/>
    <property type="project" value="UniProtKB-SubCell"/>
</dbReference>
<gene>
    <name evidence="9" type="ORF">EWM59_14135</name>
</gene>
<dbReference type="GO" id="GO:0004252">
    <property type="term" value="F:serine-type endopeptidase activity"/>
    <property type="evidence" value="ECO:0007669"/>
    <property type="project" value="InterPro"/>
</dbReference>
<evidence type="ECO:0000256" key="2">
    <source>
        <dbReference type="ARBA" id="ARBA00009045"/>
    </source>
</evidence>
<dbReference type="Pfam" id="PF01694">
    <property type="entry name" value="Rhomboid"/>
    <property type="match status" value="1"/>
</dbReference>
<evidence type="ECO:0000256" key="4">
    <source>
        <dbReference type="ARBA" id="ARBA00022801"/>
    </source>
</evidence>
<evidence type="ECO:0000256" key="7">
    <source>
        <dbReference type="SAM" id="Phobius"/>
    </source>
</evidence>
<sequence>MFYLSPVARNLLIANVVVFFLSYFLNQDYITQQFAFFNPILPGSPELLNPNFKIWQPFTYMFMHGSLGHLLSNMFALLIFGSGIETFFGSKRFLIYYLITGIGASFIYSMVNMYDMLQFSPDSEAYWIMAGIPMVGASGAIFGILIAYAYLFPDNEMIIFPFPIPIKAKYLVAFYAIYELYAGVKGTSMGIAHFAHIGGLLIGFILLRFFGFGKARY</sequence>
<dbReference type="EMBL" id="SEWF01000019">
    <property type="protein sequence ID" value="RYU95018.1"/>
    <property type="molecule type" value="Genomic_DNA"/>
</dbReference>
<evidence type="ECO:0000259" key="8">
    <source>
        <dbReference type="Pfam" id="PF01694"/>
    </source>
</evidence>
<keyword evidence="10" id="KW-1185">Reference proteome</keyword>
<evidence type="ECO:0000313" key="10">
    <source>
        <dbReference type="Proteomes" id="UP000293162"/>
    </source>
</evidence>
<evidence type="ECO:0000256" key="6">
    <source>
        <dbReference type="ARBA" id="ARBA00023136"/>
    </source>
</evidence>
<dbReference type="SUPFAM" id="SSF144091">
    <property type="entry name" value="Rhomboid-like"/>
    <property type="match status" value="1"/>
</dbReference>
<dbReference type="InterPro" id="IPR035952">
    <property type="entry name" value="Rhomboid-like_sf"/>
</dbReference>
<dbReference type="Gene3D" id="1.20.1540.10">
    <property type="entry name" value="Rhomboid-like"/>
    <property type="match status" value="1"/>
</dbReference>
<feature type="transmembrane region" description="Helical" evidence="7">
    <location>
        <begin position="158"/>
        <end position="178"/>
    </location>
</feature>
<evidence type="ECO:0000256" key="5">
    <source>
        <dbReference type="ARBA" id="ARBA00022989"/>
    </source>
</evidence>
<feature type="domain" description="Peptidase S54 rhomboid" evidence="8">
    <location>
        <begin position="53"/>
        <end position="207"/>
    </location>
</feature>
<comment type="caution">
    <text evidence="9">The sequence shown here is derived from an EMBL/GenBank/DDBJ whole genome shotgun (WGS) entry which is preliminary data.</text>
</comment>
<dbReference type="Proteomes" id="UP000293162">
    <property type="component" value="Unassembled WGS sequence"/>
</dbReference>
<protein>
    <submittedName>
        <fullName evidence="9">Rhomboid family intramembrane serine protease</fullName>
    </submittedName>
</protein>
<organism evidence="9 10">
    <name type="scientific">Emticicia agri</name>
    <dbReference type="NCBI Taxonomy" id="2492393"/>
    <lineage>
        <taxon>Bacteria</taxon>
        <taxon>Pseudomonadati</taxon>
        <taxon>Bacteroidota</taxon>
        <taxon>Cytophagia</taxon>
        <taxon>Cytophagales</taxon>
        <taxon>Leadbetterellaceae</taxon>
        <taxon>Emticicia</taxon>
    </lineage>
</organism>
<evidence type="ECO:0000256" key="1">
    <source>
        <dbReference type="ARBA" id="ARBA00004141"/>
    </source>
</evidence>
<keyword evidence="5 7" id="KW-1133">Transmembrane helix</keyword>
<feature type="transmembrane region" description="Helical" evidence="7">
    <location>
        <begin position="58"/>
        <end position="81"/>
    </location>
</feature>
<comment type="similarity">
    <text evidence="2">Belongs to the peptidase S54 family.</text>
</comment>
<accession>A0A4Q5LYX0</accession>
<evidence type="ECO:0000256" key="3">
    <source>
        <dbReference type="ARBA" id="ARBA00022692"/>
    </source>
</evidence>
<evidence type="ECO:0000313" key="9">
    <source>
        <dbReference type="EMBL" id="RYU95018.1"/>
    </source>
</evidence>
<dbReference type="PANTHER" id="PTHR43731:SF14">
    <property type="entry name" value="PRESENILIN-ASSOCIATED RHOMBOID-LIKE PROTEIN, MITOCHONDRIAL"/>
    <property type="match status" value="1"/>
</dbReference>
<comment type="subcellular location">
    <subcellularLocation>
        <location evidence="1">Membrane</location>
        <topology evidence="1">Multi-pass membrane protein</topology>
    </subcellularLocation>
</comment>
<dbReference type="GO" id="GO:0006508">
    <property type="term" value="P:proteolysis"/>
    <property type="evidence" value="ECO:0007669"/>
    <property type="project" value="UniProtKB-KW"/>
</dbReference>
<keyword evidence="9" id="KW-0645">Protease</keyword>
<keyword evidence="3 7" id="KW-0812">Transmembrane</keyword>
<dbReference type="PANTHER" id="PTHR43731">
    <property type="entry name" value="RHOMBOID PROTEASE"/>
    <property type="match status" value="1"/>
</dbReference>
<dbReference type="InterPro" id="IPR050925">
    <property type="entry name" value="Rhomboid_protease_S54"/>
</dbReference>
<feature type="transmembrane region" description="Helical" evidence="7">
    <location>
        <begin position="126"/>
        <end position="151"/>
    </location>
</feature>
<dbReference type="InterPro" id="IPR022764">
    <property type="entry name" value="Peptidase_S54_rhomboid_dom"/>
</dbReference>
<dbReference type="AlphaFoldDB" id="A0A4Q5LYX0"/>
<name>A0A4Q5LYX0_9BACT</name>
<feature type="transmembrane region" description="Helical" evidence="7">
    <location>
        <begin position="93"/>
        <end position="114"/>
    </location>
</feature>
<dbReference type="RefSeq" id="WP_130021632.1">
    <property type="nucleotide sequence ID" value="NZ_SEWF01000019.1"/>
</dbReference>
<feature type="transmembrane region" description="Helical" evidence="7">
    <location>
        <begin position="190"/>
        <end position="210"/>
    </location>
</feature>
<keyword evidence="6 7" id="KW-0472">Membrane</keyword>
<proteinExistence type="inferred from homology"/>
<feature type="transmembrane region" description="Helical" evidence="7">
    <location>
        <begin position="7"/>
        <end position="25"/>
    </location>
</feature>
<reference evidence="9 10" key="1">
    <citation type="submission" date="2019-02" db="EMBL/GenBank/DDBJ databases">
        <title>Bacterial novel species Emticicia sp. 17J42-9 isolated from soil.</title>
        <authorList>
            <person name="Jung H.-Y."/>
        </authorList>
    </citation>
    <scope>NUCLEOTIDE SEQUENCE [LARGE SCALE GENOMIC DNA]</scope>
    <source>
        <strain evidence="9 10">17J42-9</strain>
    </source>
</reference>
<dbReference type="SMART" id="SM01160">
    <property type="entry name" value="DUF1751"/>
    <property type="match status" value="1"/>
</dbReference>
<dbReference type="OrthoDB" id="9807874at2"/>
<keyword evidence="4" id="KW-0378">Hydrolase</keyword>